<dbReference type="Proteomes" id="UP000002872">
    <property type="component" value="Unassembled WGS sequence"/>
</dbReference>
<dbReference type="OrthoDB" id="2186662at2759"/>
<dbReference type="InterPro" id="IPR036322">
    <property type="entry name" value="WD40_repeat_dom_sf"/>
</dbReference>
<dbReference type="OMA" id="CIFKHIA"/>
<organism evidence="1 2">
    <name type="scientific">Nematocida parisii (strain ERTm3)</name>
    <name type="common">Nematode killer fungus</name>
    <dbReference type="NCBI Taxonomy" id="935791"/>
    <lineage>
        <taxon>Eukaryota</taxon>
        <taxon>Fungi</taxon>
        <taxon>Fungi incertae sedis</taxon>
        <taxon>Microsporidia</taxon>
        <taxon>Nematocida</taxon>
    </lineage>
</organism>
<dbReference type="EMBL" id="GL870879">
    <property type="protein sequence ID" value="EIJ88145.1"/>
    <property type="molecule type" value="Genomic_DNA"/>
</dbReference>
<gene>
    <name evidence="1" type="ORF">NEQG_01589</name>
</gene>
<dbReference type="SUPFAM" id="SSF50978">
    <property type="entry name" value="WD40 repeat-like"/>
    <property type="match status" value="1"/>
</dbReference>
<protein>
    <submittedName>
        <fullName evidence="1">Uncharacterized protein</fullName>
    </submittedName>
</protein>
<evidence type="ECO:0000313" key="2">
    <source>
        <dbReference type="Proteomes" id="UP000002872"/>
    </source>
</evidence>
<name>I3EFZ8_NEMP3</name>
<reference evidence="1" key="1">
    <citation type="submission" date="2011-01" db="EMBL/GenBank/DDBJ databases">
        <title>The Genome Sequence of Nematocida parisii strain ERTm3.</title>
        <authorList>
            <consortium name="The Broad Institute Genome Sequencing Platform"/>
            <consortium name="The Broad Institute Genome Sequencing Center for Infectious Disease"/>
            <person name="Cuomo C."/>
            <person name="Troemel E."/>
            <person name="Young S.K."/>
            <person name="Zeng Q."/>
            <person name="Gargeya S."/>
            <person name="Fitzgerald M."/>
            <person name="Haas B."/>
            <person name="Abouelleil A."/>
            <person name="Alvarado L."/>
            <person name="Arachchi H.M."/>
            <person name="Berlin A."/>
            <person name="Chapman S.B."/>
            <person name="Gearin G."/>
            <person name="Goldberg J."/>
            <person name="Griggs A."/>
            <person name="Gujja S."/>
            <person name="Hansen M."/>
            <person name="Heiman D."/>
            <person name="Howarth C."/>
            <person name="Larimer J."/>
            <person name="Lui A."/>
            <person name="MacDonald P.J.P."/>
            <person name="McCowen C."/>
            <person name="Montmayeur A."/>
            <person name="Murphy C."/>
            <person name="Neiman D."/>
            <person name="Pearson M."/>
            <person name="Priest M."/>
            <person name="Roberts A."/>
            <person name="Saif S."/>
            <person name="Shea T."/>
            <person name="Sisk P."/>
            <person name="Stolte C."/>
            <person name="Sykes S."/>
            <person name="Wortman J."/>
            <person name="Nusbaum C."/>
            <person name="Birren B."/>
        </authorList>
    </citation>
    <scope>NUCLEOTIDE SEQUENCE</scope>
    <source>
        <strain evidence="1">ERTm3</strain>
    </source>
</reference>
<sequence length="449" mass="51135">MYDGRVIKIENGRATMDIILDKPRGCTEAVMDIVHIVGDEYGCCTMEGSFHVIDVNQRAVKQTISVRNSSLNTMCTMGDKVFMAGADSRIICYTKAGKYYRKESQDDVCYGDCLFMRESNGNIVVASEDGTLTVVHLHKTEKRLVLRKYPTHPVAYTNDKVYSAAKEEMGIFNVERPDEENDSIRSKCIFKHIAKSPILDIKSLDSLSFIRTKEGVRAYEYNHCNTAVNMLAQIKGTVIYHTIINRRIWCVMEKKKRLVLTVVELDSNKDAVVPEPKEWILTEIGVSFVPTHITEGRSECEVLIGGSDIILFNSTDNKHMQISSKETEYFLCRLSNNRIYGVGQSVKAELKDSRILTVFDLKGKKLEEAGMVFKTPIMDVQVLNKEIFIACQNEIKILEETKEIKTLDVSAVIDGICVEDNEIFAMQRPWQFTQQKLPLQVFKEKYGRR</sequence>
<keyword evidence="2" id="KW-1185">Reference proteome</keyword>
<evidence type="ECO:0000313" key="1">
    <source>
        <dbReference type="EMBL" id="EIJ88145.1"/>
    </source>
</evidence>
<dbReference type="HOGENOM" id="CLU_030361_0_0_1"/>
<dbReference type="VEuPathDB" id="MicrosporidiaDB:NEQG_01589"/>
<accession>I3EFZ8</accession>
<proteinExistence type="predicted"/>
<dbReference type="InParanoid" id="I3EFZ8"/>
<dbReference type="AlphaFoldDB" id="I3EFZ8"/>